<evidence type="ECO:0000313" key="3">
    <source>
        <dbReference type="Proteomes" id="UP000259421"/>
    </source>
</evidence>
<reference evidence="2" key="2">
    <citation type="submission" date="2018-07" db="EMBL/GenBank/DDBJ databases">
        <authorList>
            <person name="Quirk P.G."/>
            <person name="Krulwich T.A."/>
        </authorList>
    </citation>
    <scope>NUCLEOTIDE SEQUENCE</scope>
</reference>
<evidence type="ECO:0000313" key="1">
    <source>
        <dbReference type="EMBL" id="AXQ69032.1"/>
    </source>
</evidence>
<dbReference type="Proteomes" id="UP000259421">
    <property type="component" value="Segment"/>
</dbReference>
<evidence type="ECO:0000313" key="2">
    <source>
        <dbReference type="EMBL" id="AXQ69548.1"/>
    </source>
</evidence>
<organism evidence="2 3">
    <name type="scientific">Caulobacter phage CcrBL9</name>
    <dbReference type="NCBI Taxonomy" id="2283270"/>
    <lineage>
        <taxon>Viruses</taxon>
        <taxon>Duplodnaviria</taxon>
        <taxon>Heunggongvirae</taxon>
        <taxon>Uroviricota</taxon>
        <taxon>Caudoviricetes</taxon>
        <taxon>Jeanschmidtviridae</taxon>
        <taxon>Bertelyvirus</taxon>
        <taxon>Bertelyvirus BL9</taxon>
    </lineage>
</organism>
<name>A0A385EFJ9_9CAUD</name>
<gene>
    <name evidence="1" type="ORF">CcrBL9_gp008</name>
    <name evidence="2" type="ORF">CcrBL9_gp524</name>
</gene>
<reference evidence="2 3" key="3">
    <citation type="submission" date="2018-09" db="EMBL/GenBank/DDBJ databases">
        <title>Giant CbK-like Caulobacter bacteriophages have genetically divergent genomes.</title>
        <authorList>
            <person name="Wilson K."/>
            <person name="Ely B."/>
        </authorList>
    </citation>
    <scope>NUCLEOTIDE SEQUENCE [LARGE SCALE GENOMIC DNA]</scope>
</reference>
<reference evidence="3" key="1">
    <citation type="submission" date="2018-07" db="EMBL/GenBank/DDBJ databases">
        <title>Giant CbK-like Caulobacter bacteriophages have genetically divergent genomes.</title>
        <authorList>
            <person name="Wilson K.M."/>
            <person name="Ely B."/>
        </authorList>
    </citation>
    <scope>NUCLEOTIDE SEQUENCE [LARGE SCALE GENOMIC DNA]</scope>
</reference>
<accession>A0A385EFJ9</accession>
<sequence>MTGYTIKLEVQVNPADSLEQARKDVETAIIKADLPAWMEWMIIDAAPLAPVIAPATRWATFVGQAWINGHTMEVDDSRVSYGVTDEEFDENGGDEPADFDALAQAARAPDWVRNWSGPFDIYISDIPDGQDPDIPVFG</sequence>
<dbReference type="EMBL" id="MH588546">
    <property type="protein sequence ID" value="AXQ69032.1"/>
    <property type="molecule type" value="Genomic_DNA"/>
</dbReference>
<proteinExistence type="predicted"/>
<keyword evidence="3" id="KW-1185">Reference proteome</keyword>
<dbReference type="EMBL" id="MH588546">
    <property type="protein sequence ID" value="AXQ69548.1"/>
    <property type="molecule type" value="Genomic_DNA"/>
</dbReference>
<protein>
    <submittedName>
        <fullName evidence="2">Uncharacterized protein</fullName>
    </submittedName>
</protein>